<feature type="transmembrane region" description="Helical" evidence="1">
    <location>
        <begin position="136"/>
        <end position="155"/>
    </location>
</feature>
<dbReference type="InterPro" id="IPR025315">
    <property type="entry name" value="DUF4220"/>
</dbReference>
<feature type="transmembrane region" description="Helical" evidence="1">
    <location>
        <begin position="161"/>
        <end position="179"/>
    </location>
</feature>
<dbReference type="InterPro" id="IPR007658">
    <property type="entry name" value="DUF594"/>
</dbReference>
<feature type="domain" description="DUF4220" evidence="2">
    <location>
        <begin position="67"/>
        <end position="418"/>
    </location>
</feature>
<dbReference type="EMBL" id="EQ973778">
    <property type="protein sequence ID" value="EEF49599.1"/>
    <property type="molecule type" value="Genomic_DNA"/>
</dbReference>
<reference evidence="4" key="1">
    <citation type="journal article" date="2010" name="Nat. Biotechnol.">
        <title>Draft genome sequence of the oilseed species Ricinus communis.</title>
        <authorList>
            <person name="Chan A.P."/>
            <person name="Crabtree J."/>
            <person name="Zhao Q."/>
            <person name="Lorenzi H."/>
            <person name="Orvis J."/>
            <person name="Puiu D."/>
            <person name="Melake-Berhan A."/>
            <person name="Jones K.M."/>
            <person name="Redman J."/>
            <person name="Chen G."/>
            <person name="Cahoon E.B."/>
            <person name="Gedil M."/>
            <person name="Stanke M."/>
            <person name="Haas B.J."/>
            <person name="Wortman J.R."/>
            <person name="Fraser-Liggett C.M."/>
            <person name="Ravel J."/>
            <person name="Rabinowicz P.D."/>
        </authorList>
    </citation>
    <scope>NUCLEOTIDE SEQUENCE [LARGE SCALE GENOMIC DNA]</scope>
    <source>
        <strain evidence="4">cv. Hale</strain>
    </source>
</reference>
<gene>
    <name evidence="3" type="ORF">RCOM_1453370</name>
</gene>
<feature type="transmembrane region" description="Helical" evidence="1">
    <location>
        <begin position="351"/>
        <end position="373"/>
    </location>
</feature>
<keyword evidence="4" id="KW-1185">Reference proteome</keyword>
<dbReference type="Pfam" id="PF04578">
    <property type="entry name" value="DUF594"/>
    <property type="match status" value="1"/>
</dbReference>
<dbReference type="InParanoid" id="B9RGE4"/>
<dbReference type="PANTHER" id="PTHR31325">
    <property type="entry name" value="OS01G0798800 PROTEIN-RELATED"/>
    <property type="match status" value="1"/>
</dbReference>
<feature type="transmembrane region" description="Helical" evidence="1">
    <location>
        <begin position="110"/>
        <end position="129"/>
    </location>
</feature>
<protein>
    <recommendedName>
        <fullName evidence="2">DUF4220 domain-containing protein</fullName>
    </recommendedName>
</protein>
<keyword evidence="1" id="KW-1133">Transmembrane helix</keyword>
<dbReference type="Pfam" id="PF13968">
    <property type="entry name" value="DUF4220"/>
    <property type="match status" value="1"/>
</dbReference>
<feature type="transmembrane region" description="Helical" evidence="1">
    <location>
        <begin position="64"/>
        <end position="84"/>
    </location>
</feature>
<evidence type="ECO:0000259" key="2">
    <source>
        <dbReference type="Pfam" id="PF13968"/>
    </source>
</evidence>
<proteinExistence type="predicted"/>
<accession>B9RGE4</accession>
<feature type="transmembrane region" description="Helical" evidence="1">
    <location>
        <begin position="33"/>
        <end position="52"/>
    </location>
</feature>
<dbReference type="eggNOG" id="ENOG502QQBP">
    <property type="taxonomic scope" value="Eukaryota"/>
</dbReference>
<dbReference type="STRING" id="3988.B9RGE4"/>
<evidence type="ECO:0000313" key="4">
    <source>
        <dbReference type="Proteomes" id="UP000008311"/>
    </source>
</evidence>
<name>B9RGE4_RICCO</name>
<sequence length="813" mass="93190">MEATISSLIYTKARRLTDLFPPALRKVWKEWELRVLVFVSLVLQVILILLGNRRKFTSRPWLRIFLWCAYLMADWVATVALGVLSNNLGDVIESIGKNGSLDANTELTAFWAPFLLLHLGGPDTITAYAMEDNELWLRHFLGLGVQTAIALYIFIMAWTGSHLSFLTFPMILAGLIKYAERTWVLRSASNEQFRDSMLTDPEAGPNYPKFMQEFTLRQHEGYYVRAEEMNEAQVQLDVAPIDTTTIADANELIKAYELFKTFKRLFVDLILSFQDRENSQSLFKGMSFIDAFKVVEIELGFMFDVLYTKATIVFRVRGCILRFISLSFTCIALVLFSVFVVDKHRFSNIDLVLTFLLLSVAVVLETIAILLLISSDWTDIYLSKNANRAVSKAISFLQLRMLRHRRWSNSLAQYSLLSVSLKTKPAVCEGIQRVFCIDKDLEKHRYETSEQVSLDLKSYLFDYLMMKLSVPEKEGPGNDKEKSSSRRDLKGQSLVLEKFDHPELKWSTDMVEFDQGILIWHIATYICYHADSEENSDSISVCTKFSKQLSKYMLYLLVMHPSMMPMGIGNIRYRDTCAEATKFFEERKSFLDDSQPKSYLSEKFGACWMCCCRKEKVIFEKRQACKMLLKVNTAVLPAKVKGDRSKSVLFDACKLASELQQILNKEKKWEMVCHVWVEMLAYAASQCRGVYHAQQLRRGGELLTHVWLLMSHLGLTEQFQISRGHARAKLPSGPVVGVAHLGRRGPGCASDRHMGVVARVSRPGILHLAFMISTFRCAPETRSKHARPVCFFHDMLWSWELKIMVYGVMSHLS</sequence>
<organism evidence="3 4">
    <name type="scientific">Ricinus communis</name>
    <name type="common">Castor bean</name>
    <dbReference type="NCBI Taxonomy" id="3988"/>
    <lineage>
        <taxon>Eukaryota</taxon>
        <taxon>Viridiplantae</taxon>
        <taxon>Streptophyta</taxon>
        <taxon>Embryophyta</taxon>
        <taxon>Tracheophyta</taxon>
        <taxon>Spermatophyta</taxon>
        <taxon>Magnoliopsida</taxon>
        <taxon>eudicotyledons</taxon>
        <taxon>Gunneridae</taxon>
        <taxon>Pentapetalae</taxon>
        <taxon>rosids</taxon>
        <taxon>fabids</taxon>
        <taxon>Malpighiales</taxon>
        <taxon>Euphorbiaceae</taxon>
        <taxon>Acalyphoideae</taxon>
        <taxon>Acalypheae</taxon>
        <taxon>Ricinus</taxon>
    </lineage>
</organism>
<dbReference type="AlphaFoldDB" id="B9RGE4"/>
<evidence type="ECO:0000256" key="1">
    <source>
        <dbReference type="SAM" id="Phobius"/>
    </source>
</evidence>
<dbReference type="Proteomes" id="UP000008311">
    <property type="component" value="Unassembled WGS sequence"/>
</dbReference>
<keyword evidence="1" id="KW-0472">Membrane</keyword>
<evidence type="ECO:0000313" key="3">
    <source>
        <dbReference type="EMBL" id="EEF49599.1"/>
    </source>
</evidence>
<keyword evidence="1" id="KW-0812">Transmembrane</keyword>
<feature type="transmembrane region" description="Helical" evidence="1">
    <location>
        <begin position="319"/>
        <end position="339"/>
    </location>
</feature>